<keyword evidence="2" id="KW-0333">Golgi apparatus</keyword>
<evidence type="ECO:0000256" key="1">
    <source>
        <dbReference type="ARBA" id="ARBA00004555"/>
    </source>
</evidence>
<feature type="compositionally biased region" description="Basic and acidic residues" evidence="5">
    <location>
        <begin position="138"/>
        <end position="147"/>
    </location>
</feature>
<dbReference type="Pfam" id="PF12325">
    <property type="entry name" value="TMF_TATA_bd"/>
    <property type="match status" value="1"/>
</dbReference>
<evidence type="ECO:0000256" key="4">
    <source>
        <dbReference type="SAM" id="Coils"/>
    </source>
</evidence>
<dbReference type="EMBL" id="FP929094">
    <property type="protein sequence ID" value="CBX92333.1"/>
    <property type="molecule type" value="Genomic_DNA"/>
</dbReference>
<dbReference type="FunCoup" id="E4ZLH4">
    <property type="interactions" value="470"/>
</dbReference>
<organism evidence="8">
    <name type="scientific">Leptosphaeria maculans (strain JN3 / isolate v23.1.3 / race Av1-4-5-6-7-8)</name>
    <name type="common">Blackleg fungus</name>
    <name type="synonym">Phoma lingam</name>
    <dbReference type="NCBI Taxonomy" id="985895"/>
    <lineage>
        <taxon>Eukaryota</taxon>
        <taxon>Fungi</taxon>
        <taxon>Dikarya</taxon>
        <taxon>Ascomycota</taxon>
        <taxon>Pezizomycotina</taxon>
        <taxon>Dothideomycetes</taxon>
        <taxon>Pleosporomycetidae</taxon>
        <taxon>Pleosporales</taxon>
        <taxon>Pleosporineae</taxon>
        <taxon>Leptosphaeriaceae</taxon>
        <taxon>Plenodomus</taxon>
        <taxon>Plenodomus lingam/Leptosphaeria maculans species complex</taxon>
    </lineage>
</organism>
<dbReference type="InterPro" id="IPR022092">
    <property type="entry name" value="TMF_DNA-bd"/>
</dbReference>
<dbReference type="OrthoDB" id="74178at2759"/>
<accession>E4ZLH4</accession>
<evidence type="ECO:0000256" key="5">
    <source>
        <dbReference type="SAM" id="MobiDB-lite"/>
    </source>
</evidence>
<feature type="region of interest" description="Disordered" evidence="5">
    <location>
        <begin position="32"/>
        <end position="147"/>
    </location>
</feature>
<dbReference type="PANTHER" id="PTHR46515">
    <property type="entry name" value="TATA ELEMENT MODULATORY FACTOR TMF1"/>
    <property type="match status" value="1"/>
</dbReference>
<dbReference type="Pfam" id="PF12329">
    <property type="entry name" value="TMF_DNA_bd"/>
    <property type="match status" value="1"/>
</dbReference>
<dbReference type="HOGENOM" id="CLU_013114_0_0_1"/>
<evidence type="ECO:0000313" key="8">
    <source>
        <dbReference type="Proteomes" id="UP000002668"/>
    </source>
</evidence>
<reference evidence="8" key="1">
    <citation type="journal article" date="2011" name="Nat. Commun.">
        <title>Effector diversification within compartments of the Leptosphaeria maculans genome affected by Repeat-Induced Point mutations.</title>
        <authorList>
            <person name="Rouxel T."/>
            <person name="Grandaubert J."/>
            <person name="Hane J.K."/>
            <person name="Hoede C."/>
            <person name="van de Wouw A.P."/>
            <person name="Couloux A."/>
            <person name="Dominguez V."/>
            <person name="Anthouard V."/>
            <person name="Bally P."/>
            <person name="Bourras S."/>
            <person name="Cozijnsen A.J."/>
            <person name="Ciuffetti L.M."/>
            <person name="Degrave A."/>
            <person name="Dilmaghani A."/>
            <person name="Duret L."/>
            <person name="Fudal I."/>
            <person name="Goodwin S.B."/>
            <person name="Gout L."/>
            <person name="Glaser N."/>
            <person name="Linglin J."/>
            <person name="Kema G.H.J."/>
            <person name="Lapalu N."/>
            <person name="Lawrence C.B."/>
            <person name="May K."/>
            <person name="Meyer M."/>
            <person name="Ollivier B."/>
            <person name="Poulain J."/>
            <person name="Schoch C.L."/>
            <person name="Simon A."/>
            <person name="Spatafora J.W."/>
            <person name="Stachowiak A."/>
            <person name="Turgeon B.G."/>
            <person name="Tyler B.M."/>
            <person name="Vincent D."/>
            <person name="Weissenbach J."/>
            <person name="Amselem J."/>
            <person name="Quesneville H."/>
            <person name="Oliver R.P."/>
            <person name="Wincker P."/>
            <person name="Balesdent M.-H."/>
            <person name="Howlett B.J."/>
        </authorList>
    </citation>
    <scope>NUCLEOTIDE SEQUENCE [LARGE SCALE GENOMIC DNA]</scope>
    <source>
        <strain evidence="8">JN3 / isolate v23.1.3 / race Av1-4-5-6-7-8</strain>
    </source>
</reference>
<dbReference type="PANTHER" id="PTHR46515:SF1">
    <property type="entry name" value="TATA ELEMENT MODULATORY FACTOR"/>
    <property type="match status" value="1"/>
</dbReference>
<sequence length="876" mass="97152">MSGKGWWNSAISGLESRLDTILAEDDQASARLRAAETATKQEAGGETAPGESKLAAEPARNTSRSRPNSRLQDRLAKAVNKGADKAEGRASSDFGSRPASPALRNQAVAAVVDTSRTSIDSKAGSEPVTDGASTAQAEDSKNVNDAKDHAIPWTSTETTAPVIPLPTVLSPQTTSIPSIVAPEADTLRQSLESSPSQPSIDVATLAPSTRDPEEVEAELVLLQKTYEQAVIDSREEVNGHLERIDALQSKLTYLSQQLASSSKAMITNGEITSEGKQLAEKDAQIAALMEEGQKLSKTEMKHLATIKKMRTKAQEQEKDITTLKQRLTKAEKSITEQAERAKRAEAAERAAQDKLKIVSKIEKDIELIRAEREEAGLTISELRKQLNEALSRAEDAEKRAQTGALEAEKRATASLKDDFENLRIEKKLAEDRAKRETQAARDEAKSQQEKAKLVELELRGEITNLETKLELLRSRTEEATSSATGDSQAKLLRQIETLQTQYSLASENWQGIETTLTSRVAALEKDRDEIAKRESDVRRKAREVNSKARRLEDELETINERARAFEHSLAEQTSAAQKLQARLSQAEVAAQEARTELERERKVWEAELQQKLEDEKIKWKQEMHMVPLLGENNHLRADSPSTSQRRHSPDPMGIGIYNRRAVSRGSEMPLTPMDRMFEEAARRPTATRQKSGGAKARTPELGTLSRQDSIPSSMVSYMNGNGGGSSVTGATMDAPSIHAMDHEDAFENMSSPHRTINDMISVSTVGAGPSVQLVERMSAAVRRLESEKATSKEELQRLAAQRDEAREEVVRLMREVEEKRKQDEKVGELEKRLGEMEVRYQTTLEMLGEKTERVEELEGDVQDLKKMYRELVQTIK</sequence>
<dbReference type="InterPro" id="IPR022091">
    <property type="entry name" value="TMF_TATA-bd"/>
</dbReference>
<dbReference type="STRING" id="985895.E4ZLH4"/>
<evidence type="ECO:0000256" key="3">
    <source>
        <dbReference type="ARBA" id="ARBA00023054"/>
    </source>
</evidence>
<feature type="domain" description="TATA element modulatory factor 1 TATA binding" evidence="6">
    <location>
        <begin position="761"/>
        <end position="874"/>
    </location>
</feature>
<feature type="compositionally biased region" description="Basic and acidic residues" evidence="5">
    <location>
        <begin position="71"/>
        <end position="90"/>
    </location>
</feature>
<feature type="region of interest" description="Disordered" evidence="5">
    <location>
        <begin position="187"/>
        <end position="210"/>
    </location>
</feature>
<dbReference type="InterPro" id="IPR052602">
    <property type="entry name" value="Growth_transcription_reg"/>
</dbReference>
<dbReference type="InParanoid" id="E4ZLH4"/>
<gene>
    <name evidence="7" type="ORF">LEMA_P050390.1</name>
</gene>
<evidence type="ECO:0000313" key="7">
    <source>
        <dbReference type="EMBL" id="CBX92333.1"/>
    </source>
</evidence>
<comment type="subcellular location">
    <subcellularLocation>
        <location evidence="1">Golgi apparatus</location>
    </subcellularLocation>
</comment>
<keyword evidence="3 4" id="KW-0175">Coiled coil</keyword>
<name>E4ZLH4_LEPMJ</name>
<proteinExistence type="predicted"/>
<feature type="coiled-coil region" evidence="4">
    <location>
        <begin position="774"/>
        <end position="874"/>
    </location>
</feature>
<dbReference type="VEuPathDB" id="FungiDB:LEMA_P050390.1"/>
<evidence type="ECO:0000256" key="2">
    <source>
        <dbReference type="ARBA" id="ARBA00023034"/>
    </source>
</evidence>
<dbReference type="GO" id="GO:0005794">
    <property type="term" value="C:Golgi apparatus"/>
    <property type="evidence" value="ECO:0007669"/>
    <property type="project" value="UniProtKB-SubCell"/>
</dbReference>
<evidence type="ECO:0000259" key="6">
    <source>
        <dbReference type="Pfam" id="PF12325"/>
    </source>
</evidence>
<feature type="region of interest" description="Disordered" evidence="5">
    <location>
        <begin position="682"/>
        <end position="707"/>
    </location>
</feature>
<dbReference type="OMA" id="EEMHGYI"/>
<feature type="coiled-coil region" evidence="4">
    <location>
        <begin position="306"/>
        <end position="482"/>
    </location>
</feature>
<feature type="coiled-coil region" evidence="4">
    <location>
        <begin position="534"/>
        <end position="614"/>
    </location>
</feature>
<protein>
    <submittedName>
        <fullName evidence="7">Similar to M protein repeat protein</fullName>
    </submittedName>
</protein>
<feature type="compositionally biased region" description="Polar residues" evidence="5">
    <location>
        <begin position="187"/>
        <end position="199"/>
    </location>
</feature>
<dbReference type="Proteomes" id="UP000002668">
    <property type="component" value="Genome"/>
</dbReference>
<keyword evidence="8" id="KW-1185">Reference proteome</keyword>
<feature type="region of interest" description="Disordered" evidence="5">
    <location>
        <begin position="633"/>
        <end position="656"/>
    </location>
</feature>
<dbReference type="AlphaFoldDB" id="E4ZLH4"/>
<dbReference type="GO" id="GO:0005783">
    <property type="term" value="C:endoplasmic reticulum"/>
    <property type="evidence" value="ECO:0007669"/>
    <property type="project" value="TreeGrafter"/>
</dbReference>
<dbReference type="eggNOG" id="KOG4673">
    <property type="taxonomic scope" value="Eukaryota"/>
</dbReference>
<feature type="compositionally biased region" description="Polar residues" evidence="5">
    <location>
        <begin position="60"/>
        <end position="70"/>
    </location>
</feature>